<dbReference type="Proteomes" id="UP000282971">
    <property type="component" value="Unassembled WGS sequence"/>
</dbReference>
<dbReference type="InterPro" id="IPR039426">
    <property type="entry name" value="TonB-dep_rcpt-like"/>
</dbReference>
<feature type="domain" description="TonB-dependent receptor-like beta-barrel" evidence="14">
    <location>
        <begin position="294"/>
        <end position="695"/>
    </location>
</feature>
<comment type="similarity">
    <text evidence="11 12">Belongs to the TonB-dependent receptor family.</text>
</comment>
<feature type="chain" id="PRO_5019290267" evidence="13">
    <location>
        <begin position="30"/>
        <end position="733"/>
    </location>
</feature>
<keyword evidence="6" id="KW-0408">Iron</keyword>
<evidence type="ECO:0000256" key="9">
    <source>
        <dbReference type="ARBA" id="ARBA00023136"/>
    </source>
</evidence>
<dbReference type="PROSITE" id="PS52016">
    <property type="entry name" value="TONB_DEPENDENT_REC_3"/>
    <property type="match status" value="1"/>
</dbReference>
<keyword evidence="3 11" id="KW-1134">Transmembrane beta strand</keyword>
<evidence type="ECO:0000313" key="16">
    <source>
        <dbReference type="EMBL" id="RVT93317.1"/>
    </source>
</evidence>
<reference evidence="16 17" key="1">
    <citation type="submission" date="2019-01" db="EMBL/GenBank/DDBJ databases">
        <authorList>
            <person name="Chen W.-M."/>
        </authorList>
    </citation>
    <scope>NUCLEOTIDE SEQUENCE [LARGE SCALE GENOMIC DNA]</scope>
    <source>
        <strain evidence="16 17">CCP-7</strain>
    </source>
</reference>
<keyword evidence="16" id="KW-0675">Receptor</keyword>
<keyword evidence="8 12" id="KW-0798">TonB box</keyword>
<dbReference type="CDD" id="cd01347">
    <property type="entry name" value="ligand_gated_channel"/>
    <property type="match status" value="1"/>
</dbReference>
<feature type="domain" description="TonB-dependent receptor plug" evidence="15">
    <location>
        <begin position="59"/>
        <end position="168"/>
    </location>
</feature>
<dbReference type="GO" id="GO:0009279">
    <property type="term" value="C:cell outer membrane"/>
    <property type="evidence" value="ECO:0007669"/>
    <property type="project" value="UniProtKB-SubCell"/>
</dbReference>
<gene>
    <name evidence="16" type="ORF">EOD43_05380</name>
</gene>
<feature type="signal peptide" evidence="13">
    <location>
        <begin position="1"/>
        <end position="29"/>
    </location>
</feature>
<comment type="caution">
    <text evidence="16">The sequence shown here is derived from an EMBL/GenBank/DDBJ whole genome shotgun (WGS) entry which is preliminary data.</text>
</comment>
<dbReference type="InterPro" id="IPR012910">
    <property type="entry name" value="Plug_dom"/>
</dbReference>
<name>A0A437M6P6_9SPHN</name>
<evidence type="ECO:0000256" key="1">
    <source>
        <dbReference type="ARBA" id="ARBA00004571"/>
    </source>
</evidence>
<evidence type="ECO:0000256" key="4">
    <source>
        <dbReference type="ARBA" id="ARBA00022496"/>
    </source>
</evidence>
<evidence type="ECO:0000256" key="13">
    <source>
        <dbReference type="SAM" id="SignalP"/>
    </source>
</evidence>
<dbReference type="AlphaFoldDB" id="A0A437M6P6"/>
<keyword evidence="2 11" id="KW-0813">Transport</keyword>
<evidence type="ECO:0000256" key="2">
    <source>
        <dbReference type="ARBA" id="ARBA00022448"/>
    </source>
</evidence>
<dbReference type="EMBL" id="SACN01000001">
    <property type="protein sequence ID" value="RVT93317.1"/>
    <property type="molecule type" value="Genomic_DNA"/>
</dbReference>
<evidence type="ECO:0000256" key="3">
    <source>
        <dbReference type="ARBA" id="ARBA00022452"/>
    </source>
</evidence>
<keyword evidence="10 11" id="KW-0998">Cell outer membrane</keyword>
<dbReference type="SUPFAM" id="SSF56935">
    <property type="entry name" value="Porins"/>
    <property type="match status" value="1"/>
</dbReference>
<dbReference type="PANTHER" id="PTHR32552">
    <property type="entry name" value="FERRICHROME IRON RECEPTOR-RELATED"/>
    <property type="match status" value="1"/>
</dbReference>
<keyword evidence="17" id="KW-1185">Reference proteome</keyword>
<dbReference type="InterPro" id="IPR036942">
    <property type="entry name" value="Beta-barrel_TonB_sf"/>
</dbReference>
<keyword evidence="7" id="KW-0406">Ion transport</keyword>
<evidence type="ECO:0000256" key="5">
    <source>
        <dbReference type="ARBA" id="ARBA00022692"/>
    </source>
</evidence>
<evidence type="ECO:0000313" key="17">
    <source>
        <dbReference type="Proteomes" id="UP000282971"/>
    </source>
</evidence>
<accession>A0A437M6P6</accession>
<sequence length="733" mass="79700">MTQASRNTMRAKCLAALLGSATLVSPVWAQQATAPAAEDQATEGEGEILVTAERYGGTVRTTPVSVTAISEGALMERQVRDVRDMVNQVPGIVLSQATAGSSQMKIVVRGAGTETGGIRANGTVGVYIDNVIQPRPNGAFFDFFDVDRVEFLRGPQGTLYGRNTSGGAIKLVTKKPSYDWTGAGQLSVGNFQAREAKAYLSGPLIEDKLAFSISGLHRRRDGFIFSLDEDRRVGDLNRSAERIKLLFEPDEKLTFELAAYAMQDRSDSTVPLPLIAPVGVVDPYATPNRDLTVNEVVANYYQRIYQRGVTLNATYAITDDLEFGLISGYGRLRQVSLGNDGFLTAAKVAANGGRLVVANADRVEFKSSWYTQEANLIYTGERLKAVGGVYYFYEKGTQQGARSGAQTDDAANKVKAPAVFGQATYTIVDGLSVLAGLRYTRETTDYLALTIGSAAGTQLGKSTYSSTTPKLGVNWEVNDQLFTYISWTRGTRSGGFNSRDPITAVLQPTPFGAEFVDSYELGAKLNIPEYRFRVNATAYIADYSDLQLSTIIPNTAFIATLNAGAARTWGLELEPNWQISDSFNLYSNAAFNRGKYTKSFTCGNQFGVQVDCTNRKIKGLPRAKVSAGFRFSPEISGVPGKFTLNGVWDYTSKVYNNIANEPELVQTPKLNLFNASVAWRSDDGRWNASLEGRNLANKSFVQAGLLSANAVRPIVTGYVGEPRQVMARVGFSF</sequence>
<keyword evidence="4" id="KW-0410">Iron transport</keyword>
<evidence type="ECO:0000256" key="11">
    <source>
        <dbReference type="PROSITE-ProRule" id="PRU01360"/>
    </source>
</evidence>
<proteinExistence type="inferred from homology"/>
<evidence type="ECO:0000259" key="14">
    <source>
        <dbReference type="Pfam" id="PF00593"/>
    </source>
</evidence>
<keyword evidence="9 11" id="KW-0472">Membrane</keyword>
<comment type="subcellular location">
    <subcellularLocation>
        <location evidence="1 11">Cell outer membrane</location>
        <topology evidence="1 11">Multi-pass membrane protein</topology>
    </subcellularLocation>
</comment>
<evidence type="ECO:0000256" key="7">
    <source>
        <dbReference type="ARBA" id="ARBA00023065"/>
    </source>
</evidence>
<dbReference type="OrthoDB" id="7455607at2"/>
<evidence type="ECO:0000256" key="6">
    <source>
        <dbReference type="ARBA" id="ARBA00023004"/>
    </source>
</evidence>
<dbReference type="Gene3D" id="2.40.170.20">
    <property type="entry name" value="TonB-dependent receptor, beta-barrel domain"/>
    <property type="match status" value="1"/>
</dbReference>
<evidence type="ECO:0000256" key="12">
    <source>
        <dbReference type="RuleBase" id="RU003357"/>
    </source>
</evidence>
<dbReference type="InterPro" id="IPR000531">
    <property type="entry name" value="Beta-barrel_TonB"/>
</dbReference>
<dbReference type="RefSeq" id="WP_127741800.1">
    <property type="nucleotide sequence ID" value="NZ_SACN01000001.1"/>
</dbReference>
<keyword evidence="13" id="KW-0732">Signal</keyword>
<keyword evidence="5 11" id="KW-0812">Transmembrane</keyword>
<dbReference type="Pfam" id="PF00593">
    <property type="entry name" value="TonB_dep_Rec_b-barrel"/>
    <property type="match status" value="1"/>
</dbReference>
<dbReference type="Pfam" id="PF07715">
    <property type="entry name" value="Plug"/>
    <property type="match status" value="1"/>
</dbReference>
<dbReference type="PANTHER" id="PTHR32552:SF81">
    <property type="entry name" value="TONB-DEPENDENT OUTER MEMBRANE RECEPTOR"/>
    <property type="match status" value="1"/>
</dbReference>
<evidence type="ECO:0000259" key="15">
    <source>
        <dbReference type="Pfam" id="PF07715"/>
    </source>
</evidence>
<evidence type="ECO:0000256" key="10">
    <source>
        <dbReference type="ARBA" id="ARBA00023237"/>
    </source>
</evidence>
<protein>
    <submittedName>
        <fullName evidence="16">TonB-dependent receptor</fullName>
    </submittedName>
</protein>
<dbReference type="GO" id="GO:0006826">
    <property type="term" value="P:iron ion transport"/>
    <property type="evidence" value="ECO:0007669"/>
    <property type="project" value="UniProtKB-KW"/>
</dbReference>
<evidence type="ECO:0000256" key="8">
    <source>
        <dbReference type="ARBA" id="ARBA00023077"/>
    </source>
</evidence>
<organism evidence="16 17">
    <name type="scientific">Sphingomonas crocodyli</name>
    <dbReference type="NCBI Taxonomy" id="1979270"/>
    <lineage>
        <taxon>Bacteria</taxon>
        <taxon>Pseudomonadati</taxon>
        <taxon>Pseudomonadota</taxon>
        <taxon>Alphaproteobacteria</taxon>
        <taxon>Sphingomonadales</taxon>
        <taxon>Sphingomonadaceae</taxon>
        <taxon>Sphingomonas</taxon>
    </lineage>
</organism>